<evidence type="ECO:0000313" key="2">
    <source>
        <dbReference type="EMBL" id="RAK59071.1"/>
    </source>
</evidence>
<dbReference type="EMBL" id="QFYP01000001">
    <property type="protein sequence ID" value="RAK59071.1"/>
    <property type="molecule type" value="Genomic_DNA"/>
</dbReference>
<evidence type="ECO:0000256" key="1">
    <source>
        <dbReference type="SAM" id="SignalP"/>
    </source>
</evidence>
<dbReference type="InterPro" id="IPR045500">
    <property type="entry name" value="DUF6491"/>
</dbReference>
<comment type="caution">
    <text evidence="2">The sequence shown here is derived from an EMBL/GenBank/DDBJ whole genome shotgun (WGS) entry which is preliminary data.</text>
</comment>
<organism evidence="2 3">
    <name type="scientific">Phenylobacterium hankyongense</name>
    <dbReference type="NCBI Taxonomy" id="1813876"/>
    <lineage>
        <taxon>Bacteria</taxon>
        <taxon>Pseudomonadati</taxon>
        <taxon>Pseudomonadota</taxon>
        <taxon>Alphaproteobacteria</taxon>
        <taxon>Caulobacterales</taxon>
        <taxon>Caulobacteraceae</taxon>
        <taxon>Phenylobacterium</taxon>
    </lineage>
</organism>
<name>A0A328AY02_9CAUL</name>
<proteinExistence type="predicted"/>
<reference evidence="3" key="1">
    <citation type="submission" date="2018-05" db="EMBL/GenBank/DDBJ databases">
        <authorList>
            <person name="Li X."/>
        </authorList>
    </citation>
    <scope>NUCLEOTIDE SEQUENCE [LARGE SCALE GENOMIC DNA]</scope>
    <source>
        <strain evidence="3">HKS-05</strain>
    </source>
</reference>
<sequence length="132" mass="13873">MNIKIALAALLAAAASGALALGPGAAQAKPAQPHRDCFWSRSVNSFAAPNEKVVNLRVGVHDVYQAELFGSCPDIDWNQSIALVSRGSSFICSGLDAEIVTHSTIGPQRCPVRNIRKLSAAEVAALPRNAKP</sequence>
<accession>A0A328AY02</accession>
<evidence type="ECO:0000313" key="3">
    <source>
        <dbReference type="Proteomes" id="UP000249842"/>
    </source>
</evidence>
<feature type="signal peptide" evidence="1">
    <location>
        <begin position="1"/>
        <end position="20"/>
    </location>
</feature>
<gene>
    <name evidence="2" type="ORF">DJ021_04260</name>
</gene>
<protein>
    <submittedName>
        <fullName evidence="2">Uncharacterized protein</fullName>
    </submittedName>
</protein>
<dbReference type="Proteomes" id="UP000249842">
    <property type="component" value="Unassembled WGS sequence"/>
</dbReference>
<dbReference type="OrthoDB" id="7210721at2"/>
<dbReference type="RefSeq" id="WP_111456364.1">
    <property type="nucleotide sequence ID" value="NZ_QFYP01000001.1"/>
</dbReference>
<keyword evidence="3" id="KW-1185">Reference proteome</keyword>
<feature type="chain" id="PRO_5016367301" evidence="1">
    <location>
        <begin position="21"/>
        <end position="132"/>
    </location>
</feature>
<keyword evidence="1" id="KW-0732">Signal</keyword>
<dbReference type="Pfam" id="PF20101">
    <property type="entry name" value="DUF6491"/>
    <property type="match status" value="1"/>
</dbReference>
<dbReference type="AlphaFoldDB" id="A0A328AY02"/>